<feature type="domain" description="HTH tetR-type" evidence="3">
    <location>
        <begin position="1"/>
        <end position="54"/>
    </location>
</feature>
<dbReference type="SUPFAM" id="SSF48498">
    <property type="entry name" value="Tetracyclin repressor-like, C-terminal domain"/>
    <property type="match status" value="1"/>
</dbReference>
<dbReference type="PANTHER" id="PTHR30055">
    <property type="entry name" value="HTH-TYPE TRANSCRIPTIONAL REGULATOR RUTR"/>
    <property type="match status" value="1"/>
</dbReference>
<dbReference type="EMBL" id="CP060131">
    <property type="protein sequence ID" value="QNG55330.1"/>
    <property type="molecule type" value="Genomic_DNA"/>
</dbReference>
<dbReference type="Pfam" id="PF00440">
    <property type="entry name" value="TetR_N"/>
    <property type="match status" value="1"/>
</dbReference>
<dbReference type="PANTHER" id="PTHR30055:SF160">
    <property type="entry name" value="TRANSCRIPTIONAL REGULATORY PROTEIN (PROBABLY ASNC-FAMILY)-RELATED"/>
    <property type="match status" value="1"/>
</dbReference>
<dbReference type="GO" id="GO:0000976">
    <property type="term" value="F:transcription cis-regulatory region binding"/>
    <property type="evidence" value="ECO:0007669"/>
    <property type="project" value="TreeGrafter"/>
</dbReference>
<accession>A0A7G7MRB9</accession>
<evidence type="ECO:0000259" key="3">
    <source>
        <dbReference type="PROSITE" id="PS50977"/>
    </source>
</evidence>
<dbReference type="GO" id="GO:0003700">
    <property type="term" value="F:DNA-binding transcription factor activity"/>
    <property type="evidence" value="ECO:0007669"/>
    <property type="project" value="TreeGrafter"/>
</dbReference>
<dbReference type="InterPro" id="IPR050109">
    <property type="entry name" value="HTH-type_TetR-like_transc_reg"/>
</dbReference>
<evidence type="ECO:0000256" key="1">
    <source>
        <dbReference type="ARBA" id="ARBA00023125"/>
    </source>
</evidence>
<dbReference type="Gene3D" id="1.10.357.10">
    <property type="entry name" value="Tetracycline Repressor, domain 2"/>
    <property type="match status" value="1"/>
</dbReference>
<dbReference type="InterPro" id="IPR001647">
    <property type="entry name" value="HTH_TetR"/>
</dbReference>
<organism evidence="4 5">
    <name type="scientific">Pseudonocardia petroleophila</name>
    <dbReference type="NCBI Taxonomy" id="37331"/>
    <lineage>
        <taxon>Bacteria</taxon>
        <taxon>Bacillati</taxon>
        <taxon>Actinomycetota</taxon>
        <taxon>Actinomycetes</taxon>
        <taxon>Pseudonocardiales</taxon>
        <taxon>Pseudonocardiaceae</taxon>
        <taxon>Pseudonocardia</taxon>
    </lineage>
</organism>
<evidence type="ECO:0000313" key="4">
    <source>
        <dbReference type="EMBL" id="QNG55330.1"/>
    </source>
</evidence>
<dbReference type="InterPro" id="IPR036271">
    <property type="entry name" value="Tet_transcr_reg_TetR-rel_C_sf"/>
</dbReference>
<dbReference type="KEGG" id="ppel:H6H00_03305"/>
<name>A0A7G7MRB9_9PSEU</name>
<sequence>MVQAAMDAVRRHGPGVSVADIAAEAGITKPVLYRHFDDRADLHRAVGHEAAALLMARIAPELMKNREPKEHIRGVIDGFLSGVEDEPQLWRFVVHNPGEHTPGAEVVDDVRQTIASLLSSLIGVRLREADLDPGGAEAWAIGLVGMVQSAGDWWLERQTMSREAVTDYLTTLIWGGVAGVLGDQDAAGPHAPLRLLPPTGTGEPT</sequence>
<dbReference type="InterPro" id="IPR045823">
    <property type="entry name" value="TetR_C_32"/>
</dbReference>
<dbReference type="SUPFAM" id="SSF46689">
    <property type="entry name" value="Homeodomain-like"/>
    <property type="match status" value="1"/>
</dbReference>
<dbReference type="AlphaFoldDB" id="A0A7G7MRB9"/>
<dbReference type="Pfam" id="PF19344">
    <property type="entry name" value="TetR_C_32"/>
    <property type="match status" value="1"/>
</dbReference>
<proteinExistence type="predicted"/>
<reference evidence="4 5" key="1">
    <citation type="submission" date="2020-08" db="EMBL/GenBank/DDBJ databases">
        <authorList>
            <person name="Mo P."/>
        </authorList>
    </citation>
    <scope>NUCLEOTIDE SEQUENCE [LARGE SCALE GENOMIC DNA]</scope>
    <source>
        <strain evidence="4 5">CGMCC 4.1532</strain>
    </source>
</reference>
<dbReference type="Proteomes" id="UP000515728">
    <property type="component" value="Chromosome"/>
</dbReference>
<feature type="DNA-binding region" description="H-T-H motif" evidence="2">
    <location>
        <begin position="17"/>
        <end position="36"/>
    </location>
</feature>
<keyword evidence="1 2" id="KW-0238">DNA-binding</keyword>
<protein>
    <submittedName>
        <fullName evidence="4">TetR/AcrR family transcriptional regulator</fullName>
    </submittedName>
</protein>
<evidence type="ECO:0000313" key="5">
    <source>
        <dbReference type="Proteomes" id="UP000515728"/>
    </source>
</evidence>
<dbReference type="InterPro" id="IPR009057">
    <property type="entry name" value="Homeodomain-like_sf"/>
</dbReference>
<keyword evidence="5" id="KW-1185">Reference proteome</keyword>
<evidence type="ECO:0000256" key="2">
    <source>
        <dbReference type="PROSITE-ProRule" id="PRU00335"/>
    </source>
</evidence>
<gene>
    <name evidence="4" type="ORF">H6H00_03305</name>
</gene>
<dbReference type="PRINTS" id="PR00455">
    <property type="entry name" value="HTHTETR"/>
</dbReference>
<dbReference type="PROSITE" id="PS50977">
    <property type="entry name" value="HTH_TETR_2"/>
    <property type="match status" value="1"/>
</dbReference>